<dbReference type="Proteomes" id="UP001217089">
    <property type="component" value="Unassembled WGS sequence"/>
</dbReference>
<protein>
    <submittedName>
        <fullName evidence="2">Uncharacterized protein</fullName>
    </submittedName>
</protein>
<feature type="signal peptide" evidence="1">
    <location>
        <begin position="1"/>
        <end position="16"/>
    </location>
</feature>
<sequence length="140" mass="16462">MLPRLLLLFLIFGAGAVTEEDKYETTNRLREHILHAKEERDTLNLCVKNARDTYNSPDDQKAVQYTFDFIQNVCILHNSRQMSPLYFLSHRKIHIFGVQLDGEPKQLYCHQRGRDNMAERFKYTWTGFSYFNGRLGIGKS</sequence>
<gene>
    <name evidence="2" type="ORF">KUTeg_002122</name>
</gene>
<dbReference type="PANTHER" id="PTHR34415">
    <property type="entry name" value="INTEGRASE CATALYTIC DOMAIN-CONTAINING PROTEIN"/>
    <property type="match status" value="1"/>
</dbReference>
<dbReference type="PANTHER" id="PTHR34415:SF1">
    <property type="entry name" value="INTEGRASE CATALYTIC DOMAIN-CONTAINING PROTEIN"/>
    <property type="match status" value="1"/>
</dbReference>
<keyword evidence="3" id="KW-1185">Reference proteome</keyword>
<evidence type="ECO:0000313" key="2">
    <source>
        <dbReference type="EMBL" id="KAJ8320535.1"/>
    </source>
</evidence>
<evidence type="ECO:0000313" key="3">
    <source>
        <dbReference type="Proteomes" id="UP001217089"/>
    </source>
</evidence>
<name>A0ABQ9FXR5_TEGGR</name>
<dbReference type="EMBL" id="JARBDR010000141">
    <property type="protein sequence ID" value="KAJ8320535.1"/>
    <property type="molecule type" value="Genomic_DNA"/>
</dbReference>
<keyword evidence="1" id="KW-0732">Signal</keyword>
<reference evidence="2 3" key="1">
    <citation type="submission" date="2022-12" db="EMBL/GenBank/DDBJ databases">
        <title>Chromosome-level genome of Tegillarca granosa.</title>
        <authorList>
            <person name="Kim J."/>
        </authorList>
    </citation>
    <scope>NUCLEOTIDE SEQUENCE [LARGE SCALE GENOMIC DNA]</scope>
    <source>
        <strain evidence="2">Teg-2019</strain>
        <tissue evidence="2">Adductor muscle</tissue>
    </source>
</reference>
<feature type="chain" id="PRO_5046103985" evidence="1">
    <location>
        <begin position="17"/>
        <end position="140"/>
    </location>
</feature>
<accession>A0ABQ9FXR5</accession>
<evidence type="ECO:0000256" key="1">
    <source>
        <dbReference type="SAM" id="SignalP"/>
    </source>
</evidence>
<proteinExistence type="predicted"/>
<organism evidence="2 3">
    <name type="scientific">Tegillarca granosa</name>
    <name type="common">Malaysian cockle</name>
    <name type="synonym">Anadara granosa</name>
    <dbReference type="NCBI Taxonomy" id="220873"/>
    <lineage>
        <taxon>Eukaryota</taxon>
        <taxon>Metazoa</taxon>
        <taxon>Spiralia</taxon>
        <taxon>Lophotrochozoa</taxon>
        <taxon>Mollusca</taxon>
        <taxon>Bivalvia</taxon>
        <taxon>Autobranchia</taxon>
        <taxon>Pteriomorphia</taxon>
        <taxon>Arcoida</taxon>
        <taxon>Arcoidea</taxon>
        <taxon>Arcidae</taxon>
        <taxon>Tegillarca</taxon>
    </lineage>
</organism>
<comment type="caution">
    <text evidence="2">The sequence shown here is derived from an EMBL/GenBank/DDBJ whole genome shotgun (WGS) entry which is preliminary data.</text>
</comment>